<dbReference type="EMBL" id="QTSX02002871">
    <property type="protein sequence ID" value="KAJ9074083.1"/>
    <property type="molecule type" value="Genomic_DNA"/>
</dbReference>
<evidence type="ECO:0000313" key="1">
    <source>
        <dbReference type="EMBL" id="KAJ9074083.1"/>
    </source>
</evidence>
<keyword evidence="2" id="KW-1185">Reference proteome</keyword>
<proteinExistence type="predicted"/>
<dbReference type="Proteomes" id="UP001165960">
    <property type="component" value="Unassembled WGS sequence"/>
</dbReference>
<evidence type="ECO:0000313" key="2">
    <source>
        <dbReference type="Proteomes" id="UP001165960"/>
    </source>
</evidence>
<gene>
    <name evidence="1" type="ORF">DSO57_1009679</name>
</gene>
<sequence>MSDFSGNCRLWVYRADTGCIRNEISAPLKNQDLEQLLSPGHDCLWTASSENKGSSCLCFLGSNSLEERAPRKEIPVMVPSKGHNELPNGGKEATSIDLMSLMSIIVTNQNPKSEENLVQRAVPKSIALEQKGCTTLLKDLVNGCPFCTSSILLPQNWSTCPSEFKFPKHLDPAH</sequence>
<name>A0ACC2THI8_9FUNG</name>
<reference evidence="1" key="1">
    <citation type="submission" date="2022-04" db="EMBL/GenBank/DDBJ databases">
        <title>Genome of the entomopathogenic fungus Entomophthora muscae.</title>
        <authorList>
            <person name="Elya C."/>
            <person name="Lovett B.R."/>
            <person name="Lee E."/>
            <person name="Macias A.M."/>
            <person name="Hajek A.E."/>
            <person name="De Bivort B.L."/>
            <person name="Kasson M.T."/>
            <person name="De Fine Licht H.H."/>
            <person name="Stajich J.E."/>
        </authorList>
    </citation>
    <scope>NUCLEOTIDE SEQUENCE</scope>
    <source>
        <strain evidence="1">Berkeley</strain>
    </source>
</reference>
<comment type="caution">
    <text evidence="1">The sequence shown here is derived from an EMBL/GenBank/DDBJ whole genome shotgun (WGS) entry which is preliminary data.</text>
</comment>
<protein>
    <submittedName>
        <fullName evidence="1">Uncharacterized protein</fullName>
    </submittedName>
</protein>
<accession>A0ACC2THI8</accession>
<organism evidence="1 2">
    <name type="scientific">Entomophthora muscae</name>
    <dbReference type="NCBI Taxonomy" id="34485"/>
    <lineage>
        <taxon>Eukaryota</taxon>
        <taxon>Fungi</taxon>
        <taxon>Fungi incertae sedis</taxon>
        <taxon>Zoopagomycota</taxon>
        <taxon>Entomophthoromycotina</taxon>
        <taxon>Entomophthoromycetes</taxon>
        <taxon>Entomophthorales</taxon>
        <taxon>Entomophthoraceae</taxon>
        <taxon>Entomophthora</taxon>
    </lineage>
</organism>